<evidence type="ECO:0000259" key="6">
    <source>
        <dbReference type="PROSITE" id="PS50405"/>
    </source>
</evidence>
<reference evidence="7 8" key="1">
    <citation type="journal article" date="2023" name="Plants (Basel)">
        <title>Bridging the Gap: Combining Genomics and Transcriptomics Approaches to Understand Stylosanthes scabra, an Orphan Legume from the Brazilian Caatinga.</title>
        <authorList>
            <person name="Ferreira-Neto J.R.C."/>
            <person name="da Silva M.D."/>
            <person name="Binneck E."/>
            <person name="de Melo N.F."/>
            <person name="da Silva R.H."/>
            <person name="de Melo A.L.T.M."/>
            <person name="Pandolfi V."/>
            <person name="Bustamante F.O."/>
            <person name="Brasileiro-Vidal A.C."/>
            <person name="Benko-Iseppon A.M."/>
        </authorList>
    </citation>
    <scope>NUCLEOTIDE SEQUENCE [LARGE SCALE GENOMIC DNA]</scope>
    <source>
        <tissue evidence="7">Leaves</tissue>
    </source>
</reference>
<dbReference type="InterPro" id="IPR036282">
    <property type="entry name" value="Glutathione-S-Trfase_C_sf"/>
</dbReference>
<dbReference type="InterPro" id="IPR045073">
    <property type="entry name" value="Omega/Tau-like"/>
</dbReference>
<dbReference type="CDD" id="cd03058">
    <property type="entry name" value="GST_N_Tau"/>
    <property type="match status" value="1"/>
</dbReference>
<comment type="catalytic activity">
    <reaction evidence="3">
        <text>RX + glutathione = an S-substituted glutathione + a halide anion + H(+)</text>
        <dbReference type="Rhea" id="RHEA:16437"/>
        <dbReference type="ChEBI" id="CHEBI:15378"/>
        <dbReference type="ChEBI" id="CHEBI:16042"/>
        <dbReference type="ChEBI" id="CHEBI:17792"/>
        <dbReference type="ChEBI" id="CHEBI:57925"/>
        <dbReference type="ChEBI" id="CHEBI:90779"/>
        <dbReference type="EC" id="2.5.1.18"/>
    </reaction>
</comment>
<dbReference type="PANTHER" id="PTHR11260:SF547">
    <property type="entry name" value="GLUTATHIONE S-TRANSFERASE"/>
    <property type="match status" value="1"/>
</dbReference>
<proteinExistence type="inferred from homology"/>
<comment type="caution">
    <text evidence="7">The sequence shown here is derived from an EMBL/GenBank/DDBJ whole genome shotgun (WGS) entry which is preliminary data.</text>
</comment>
<keyword evidence="8" id="KW-1185">Reference proteome</keyword>
<dbReference type="CDD" id="cd03185">
    <property type="entry name" value="GST_C_Tau"/>
    <property type="match status" value="1"/>
</dbReference>
<protein>
    <recommendedName>
        <fullName evidence="1">glutathione transferase</fullName>
        <ecNumber evidence="1">2.5.1.18</ecNumber>
    </recommendedName>
</protein>
<dbReference type="Gene3D" id="1.20.1050.10">
    <property type="match status" value="1"/>
</dbReference>
<dbReference type="InterPro" id="IPR045074">
    <property type="entry name" value="GST_C_Tau"/>
</dbReference>
<evidence type="ECO:0000313" key="8">
    <source>
        <dbReference type="Proteomes" id="UP001341840"/>
    </source>
</evidence>
<dbReference type="InterPro" id="IPR004045">
    <property type="entry name" value="Glutathione_S-Trfase_N"/>
</dbReference>
<dbReference type="PROSITE" id="PS50405">
    <property type="entry name" value="GST_CTER"/>
    <property type="match status" value="1"/>
</dbReference>
<evidence type="ECO:0000256" key="3">
    <source>
        <dbReference type="ARBA" id="ARBA00047960"/>
    </source>
</evidence>
<dbReference type="Gene3D" id="3.40.30.10">
    <property type="entry name" value="Glutaredoxin"/>
    <property type="match status" value="1"/>
</dbReference>
<evidence type="ECO:0000313" key="7">
    <source>
        <dbReference type="EMBL" id="MED6146255.1"/>
    </source>
</evidence>
<dbReference type="SUPFAM" id="SSF52833">
    <property type="entry name" value="Thioredoxin-like"/>
    <property type="match status" value="1"/>
</dbReference>
<evidence type="ECO:0000256" key="2">
    <source>
        <dbReference type="ARBA" id="ARBA00022679"/>
    </source>
</evidence>
<dbReference type="Pfam" id="PF02798">
    <property type="entry name" value="GST_N"/>
    <property type="match status" value="1"/>
</dbReference>
<dbReference type="Proteomes" id="UP001341840">
    <property type="component" value="Unassembled WGS sequence"/>
</dbReference>
<gene>
    <name evidence="7" type="ORF">PIB30_032884</name>
</gene>
<dbReference type="PANTHER" id="PTHR11260">
    <property type="entry name" value="GLUTATHIONE S-TRANSFERASE, GST, SUPERFAMILY, GST DOMAIN CONTAINING"/>
    <property type="match status" value="1"/>
</dbReference>
<accession>A0ABU6TD12</accession>
<name>A0ABU6TD12_9FABA</name>
<organism evidence="7 8">
    <name type="scientific">Stylosanthes scabra</name>
    <dbReference type="NCBI Taxonomy" id="79078"/>
    <lineage>
        <taxon>Eukaryota</taxon>
        <taxon>Viridiplantae</taxon>
        <taxon>Streptophyta</taxon>
        <taxon>Embryophyta</taxon>
        <taxon>Tracheophyta</taxon>
        <taxon>Spermatophyta</taxon>
        <taxon>Magnoliopsida</taxon>
        <taxon>eudicotyledons</taxon>
        <taxon>Gunneridae</taxon>
        <taxon>Pentapetalae</taxon>
        <taxon>rosids</taxon>
        <taxon>fabids</taxon>
        <taxon>Fabales</taxon>
        <taxon>Fabaceae</taxon>
        <taxon>Papilionoideae</taxon>
        <taxon>50 kb inversion clade</taxon>
        <taxon>dalbergioids sensu lato</taxon>
        <taxon>Dalbergieae</taxon>
        <taxon>Pterocarpus clade</taxon>
        <taxon>Stylosanthes</taxon>
    </lineage>
</organism>
<evidence type="ECO:0000259" key="5">
    <source>
        <dbReference type="PROSITE" id="PS50404"/>
    </source>
</evidence>
<comment type="similarity">
    <text evidence="4">Belongs to the GST superfamily.</text>
</comment>
<dbReference type="SUPFAM" id="SSF47616">
    <property type="entry name" value="GST C-terminal domain-like"/>
    <property type="match status" value="1"/>
</dbReference>
<evidence type="ECO:0000256" key="1">
    <source>
        <dbReference type="ARBA" id="ARBA00012452"/>
    </source>
</evidence>
<keyword evidence="2" id="KW-0808">Transferase</keyword>
<dbReference type="PROSITE" id="PS51354">
    <property type="entry name" value="GLUTAREDOXIN_2"/>
    <property type="match status" value="1"/>
</dbReference>
<dbReference type="SFLD" id="SFLDG00358">
    <property type="entry name" value="Main_(cytGST)"/>
    <property type="match status" value="1"/>
</dbReference>
<dbReference type="InterPro" id="IPR040079">
    <property type="entry name" value="Glutathione_S-Trfase"/>
</dbReference>
<dbReference type="InterPro" id="IPR004046">
    <property type="entry name" value="GST_C"/>
</dbReference>
<dbReference type="InterPro" id="IPR036249">
    <property type="entry name" value="Thioredoxin-like_sf"/>
</dbReference>
<dbReference type="EC" id="2.5.1.18" evidence="1"/>
<sequence length="221" mass="25006">MSKENNVILLGFGVSPFCGRVKIALAEKGVSYEEREEDLCGGKSELLLKYNPIYQKVPVFLHDGKPVLESSIIVTYIDEVWPSNPLLPTCAYERAQARFWTDYIDKKVFDTARGIWLGKGGEEQEGAKKDFIEILKQLEEALGEKDFFGGDSFGYVDVIAIPLTTWFLACEKFGGFKVEDHCPKISAWTKRCFQRPTVAKSLPAPENVYQFAIQFRKMNGL</sequence>
<dbReference type="SFLD" id="SFLDS00019">
    <property type="entry name" value="Glutathione_Transferase_(cytos"/>
    <property type="match status" value="1"/>
</dbReference>
<dbReference type="InterPro" id="IPR010987">
    <property type="entry name" value="Glutathione-S-Trfase_C-like"/>
</dbReference>
<dbReference type="EMBL" id="JASCZI010090767">
    <property type="protein sequence ID" value="MED6146255.1"/>
    <property type="molecule type" value="Genomic_DNA"/>
</dbReference>
<dbReference type="PROSITE" id="PS50404">
    <property type="entry name" value="GST_NTER"/>
    <property type="match status" value="1"/>
</dbReference>
<feature type="domain" description="GST C-terminal" evidence="6">
    <location>
        <begin position="90"/>
        <end position="211"/>
    </location>
</feature>
<dbReference type="Pfam" id="PF00043">
    <property type="entry name" value="GST_C"/>
    <property type="match status" value="1"/>
</dbReference>
<dbReference type="SFLD" id="SFLDG01152">
    <property type="entry name" value="Main.3:_Omega-_and_Tau-like"/>
    <property type="match status" value="1"/>
</dbReference>
<feature type="domain" description="GST N-terminal" evidence="5">
    <location>
        <begin position="5"/>
        <end position="85"/>
    </location>
</feature>
<evidence type="ECO:0000256" key="4">
    <source>
        <dbReference type="RuleBase" id="RU003494"/>
    </source>
</evidence>